<dbReference type="AlphaFoldDB" id="A0AAV4Q0J2"/>
<dbReference type="Proteomes" id="UP001054945">
    <property type="component" value="Unassembled WGS sequence"/>
</dbReference>
<accession>A0AAV4Q0J2</accession>
<proteinExistence type="predicted"/>
<comment type="caution">
    <text evidence="1">The sequence shown here is derived from an EMBL/GenBank/DDBJ whole genome shotgun (WGS) entry which is preliminary data.</text>
</comment>
<gene>
    <name evidence="1" type="ORF">CEXT_597351</name>
</gene>
<protein>
    <submittedName>
        <fullName evidence="1">Uncharacterized protein</fullName>
    </submittedName>
</protein>
<reference evidence="1 2" key="1">
    <citation type="submission" date="2021-06" db="EMBL/GenBank/DDBJ databases">
        <title>Caerostris extrusa draft genome.</title>
        <authorList>
            <person name="Kono N."/>
            <person name="Arakawa K."/>
        </authorList>
    </citation>
    <scope>NUCLEOTIDE SEQUENCE [LARGE SCALE GENOMIC DNA]</scope>
</reference>
<organism evidence="1 2">
    <name type="scientific">Caerostris extrusa</name>
    <name type="common">Bark spider</name>
    <name type="synonym">Caerostris bankana</name>
    <dbReference type="NCBI Taxonomy" id="172846"/>
    <lineage>
        <taxon>Eukaryota</taxon>
        <taxon>Metazoa</taxon>
        <taxon>Ecdysozoa</taxon>
        <taxon>Arthropoda</taxon>
        <taxon>Chelicerata</taxon>
        <taxon>Arachnida</taxon>
        <taxon>Araneae</taxon>
        <taxon>Araneomorphae</taxon>
        <taxon>Entelegynae</taxon>
        <taxon>Araneoidea</taxon>
        <taxon>Araneidae</taxon>
        <taxon>Caerostris</taxon>
    </lineage>
</organism>
<sequence length="85" mass="10137">MNDEMADIHIVYGRVGDNGRLAKQINRERFPKRRFLHHTTRRWILAPIGIGSFQKRNEKRSNGIPRLHWKTHTAKVYLFVRSRAD</sequence>
<name>A0AAV4Q0J2_CAEEX</name>
<keyword evidence="2" id="KW-1185">Reference proteome</keyword>
<dbReference type="EMBL" id="BPLR01005510">
    <property type="protein sequence ID" value="GIY02842.1"/>
    <property type="molecule type" value="Genomic_DNA"/>
</dbReference>
<evidence type="ECO:0000313" key="1">
    <source>
        <dbReference type="EMBL" id="GIY02842.1"/>
    </source>
</evidence>
<evidence type="ECO:0000313" key="2">
    <source>
        <dbReference type="Proteomes" id="UP001054945"/>
    </source>
</evidence>